<comment type="caution">
    <text evidence="1">The sequence shown here is derived from an EMBL/GenBank/DDBJ whole genome shotgun (WGS) entry which is preliminary data.</text>
</comment>
<evidence type="ECO:0000313" key="1">
    <source>
        <dbReference type="EMBL" id="MFB9326436.1"/>
    </source>
</evidence>
<protein>
    <submittedName>
        <fullName evidence="1">Uncharacterized protein</fullName>
    </submittedName>
</protein>
<evidence type="ECO:0000313" key="2">
    <source>
        <dbReference type="Proteomes" id="UP001589747"/>
    </source>
</evidence>
<dbReference type="RefSeq" id="WP_377493740.1">
    <property type="nucleotide sequence ID" value="NZ_JBHMDO010000018.1"/>
</dbReference>
<dbReference type="Proteomes" id="UP001589747">
    <property type="component" value="Unassembled WGS sequence"/>
</dbReference>
<gene>
    <name evidence="1" type="ORF">ACFFSY_10980</name>
</gene>
<keyword evidence="2" id="KW-1185">Reference proteome</keyword>
<accession>A0ABV5KMI1</accession>
<proteinExistence type="predicted"/>
<name>A0ABV5KMI1_9BACL</name>
<reference evidence="1 2" key="1">
    <citation type="submission" date="2024-09" db="EMBL/GenBank/DDBJ databases">
        <authorList>
            <person name="Sun Q."/>
            <person name="Mori K."/>
        </authorList>
    </citation>
    <scope>NUCLEOTIDE SEQUENCE [LARGE SCALE GENOMIC DNA]</scope>
    <source>
        <strain evidence="1 2">TISTR 2452</strain>
    </source>
</reference>
<dbReference type="EMBL" id="JBHMDO010000018">
    <property type="protein sequence ID" value="MFB9326436.1"/>
    <property type="molecule type" value="Genomic_DNA"/>
</dbReference>
<organism evidence="1 2">
    <name type="scientific">Paenibacillus aurantiacus</name>
    <dbReference type="NCBI Taxonomy" id="1936118"/>
    <lineage>
        <taxon>Bacteria</taxon>
        <taxon>Bacillati</taxon>
        <taxon>Bacillota</taxon>
        <taxon>Bacilli</taxon>
        <taxon>Bacillales</taxon>
        <taxon>Paenibacillaceae</taxon>
        <taxon>Paenibacillus</taxon>
    </lineage>
</organism>
<sequence length="62" mass="7520">MNLYIKLCHLVEDGFIFLLTRKRSAEERNVVRGKVAVYRGHQALLRQDRLRRKRERRAAKKR</sequence>